<evidence type="ECO:0000313" key="2">
    <source>
        <dbReference type="EMBL" id="KXX64621.1"/>
    </source>
</evidence>
<keyword evidence="1" id="KW-1133">Transmembrane helix</keyword>
<keyword evidence="1" id="KW-0812">Transmembrane</keyword>
<accession>A0ABR5VH25</accession>
<comment type="caution">
    <text evidence="2">The sequence shown here is derived from an EMBL/GenBank/DDBJ whole genome shotgun (WGS) entry which is preliminary data.</text>
</comment>
<evidence type="ECO:0000313" key="3">
    <source>
        <dbReference type="Proteomes" id="UP000075766"/>
    </source>
</evidence>
<sequence length="131" mass="14627">MATRSCTTPARRQGGAGILSFTILIGLAAFFITLLLKLGPIYMQNLTIQSVMDGLEDPVEPVGKNPRKITDYLVRNLDINGISSVSARDFVIKRTDADRLSVVLEYERRTHLFFNVDAVLTFHNQVEISTQ</sequence>
<evidence type="ECO:0008006" key="4">
    <source>
        <dbReference type="Google" id="ProtNLM"/>
    </source>
</evidence>
<protein>
    <recommendedName>
        <fullName evidence="4">DUF4845 domain-containing protein</fullName>
    </recommendedName>
</protein>
<feature type="transmembrane region" description="Helical" evidence="1">
    <location>
        <begin position="18"/>
        <end position="36"/>
    </location>
</feature>
<dbReference type="InterPro" id="IPR032314">
    <property type="entry name" value="DUF4845"/>
</dbReference>
<keyword evidence="1" id="KW-0472">Membrane</keyword>
<keyword evidence="3" id="KW-1185">Reference proteome</keyword>
<reference evidence="2 3" key="1">
    <citation type="submission" date="2016-02" db="EMBL/GenBank/DDBJ databases">
        <title>Genome sequence of Marichromatium gracile YL-28, a purple sulfur bacterium.</title>
        <authorList>
            <person name="Zhao C."/>
            <person name="Hong X."/>
            <person name="Chen S."/>
            <person name="Yang S."/>
        </authorList>
    </citation>
    <scope>NUCLEOTIDE SEQUENCE [LARGE SCALE GENOMIC DNA]</scope>
    <source>
        <strain evidence="2 3">YL28</strain>
    </source>
</reference>
<dbReference type="Proteomes" id="UP000075766">
    <property type="component" value="Unassembled WGS sequence"/>
</dbReference>
<evidence type="ECO:0000256" key="1">
    <source>
        <dbReference type="SAM" id="Phobius"/>
    </source>
</evidence>
<dbReference type="Pfam" id="PF16137">
    <property type="entry name" value="DUF4845"/>
    <property type="match status" value="1"/>
</dbReference>
<organism evidence="2 3">
    <name type="scientific">Marichromatium gracile</name>
    <name type="common">Chromatium gracile</name>
    <dbReference type="NCBI Taxonomy" id="1048"/>
    <lineage>
        <taxon>Bacteria</taxon>
        <taxon>Pseudomonadati</taxon>
        <taxon>Pseudomonadota</taxon>
        <taxon>Gammaproteobacteria</taxon>
        <taxon>Chromatiales</taxon>
        <taxon>Chromatiaceae</taxon>
        <taxon>Marichromatium</taxon>
    </lineage>
</organism>
<gene>
    <name evidence="2" type="ORF">AY586_12980</name>
</gene>
<dbReference type="EMBL" id="LSYU01000050">
    <property type="protein sequence ID" value="KXX64621.1"/>
    <property type="molecule type" value="Genomic_DNA"/>
</dbReference>
<name>A0ABR5VH25_MARGR</name>
<dbReference type="RefSeq" id="WP_062275030.1">
    <property type="nucleotide sequence ID" value="NZ_LSYU01000050.1"/>
</dbReference>
<proteinExistence type="predicted"/>